<evidence type="ECO:0000313" key="2">
    <source>
        <dbReference type="Proteomes" id="UP000712600"/>
    </source>
</evidence>
<name>A0A8S9R4M4_BRACR</name>
<dbReference type="EMBL" id="QGKX02000996">
    <property type="protein sequence ID" value="KAF3559217.1"/>
    <property type="molecule type" value="Genomic_DNA"/>
</dbReference>
<proteinExistence type="predicted"/>
<evidence type="ECO:0000313" key="1">
    <source>
        <dbReference type="EMBL" id="KAF3559217.1"/>
    </source>
</evidence>
<sequence length="770" mass="86395">MSRPHDPPRGFFPFGNPFRMLSPKSSALSPWLLSLLTGFELLLAERLKKLIPKNKDDILTLSWMKLAMESLCETHKNINTLITDLHLPVSDWEEKWVDVYLDISVKLLDLCNAFSSELTRLNQGDLYLKCVLHSLQSGSGEKKYLQSRSSLDSWRQHVNANNARIETCREVLDCLAKSLTLPRVKSSAKGKVLMRAFYGVKVQTVYICSVFTAAWSDSTNDLFDLHVSEKPLWAKVFTDMQSVVNGEIRDLLSSGRSTILKELERVDASVEKLYPMIQDGVDDAVEVETFKDCVMELGMQAEKLSQGLDQLLEEVESFFKMILSGRDVLLCNLRSIDLISGNVFGEYVGESSSCSTDHCIKVVPTHGGRYIQYNVYGQLFEVSRKYVPPIRPIGRGACGIVCAAVNSVSGEKVAIKKIVSSKMSRPHDPPRGFFPFGNPFRMLSPKSSALSPWLLSLLTGFELLLAERLKKLIPKNKDDILTLSWMKLAMESLCETHNNINTLITDLHLPVSDWEEKWVDVYLDISVKLLDLCNAFSSELTRLNQGDLYLKCVLHGLQSGSGEKKYLQARSSLDSWREHVNANNARIETCREVLDSLAKSLTLPNVKSSAKGKVLMRAFYGVKVQTVYICSVFTAAWSDSTNDLFDLHVSEKPLWAKVFTDMQSVVNGEIRDLLSSGRSTILKELERVDASVEKLYPMIQDGVDDPVEAETFKDCVMELGIQAEKLSQGLDQLLEEVESFFKMTLSGRDVLLCNLRSSDLISGNVLGEDV</sequence>
<reference evidence="1" key="1">
    <citation type="submission" date="2019-12" db="EMBL/GenBank/DDBJ databases">
        <title>Genome sequencing and annotation of Brassica cretica.</title>
        <authorList>
            <person name="Studholme D.J."/>
            <person name="Sarris P."/>
        </authorList>
    </citation>
    <scope>NUCLEOTIDE SEQUENCE</scope>
    <source>
        <strain evidence="1">PFS-109/04</strain>
        <tissue evidence="1">Leaf</tissue>
    </source>
</reference>
<dbReference type="Proteomes" id="UP000712600">
    <property type="component" value="Unassembled WGS sequence"/>
</dbReference>
<feature type="non-terminal residue" evidence="1">
    <location>
        <position position="1"/>
    </location>
</feature>
<dbReference type="InterPro" id="IPR011009">
    <property type="entry name" value="Kinase-like_dom_sf"/>
</dbReference>
<dbReference type="PANTHER" id="PTHR31509">
    <property type="entry name" value="BPS1-LIKE PROTEIN"/>
    <property type="match status" value="1"/>
</dbReference>
<dbReference type="AlphaFoldDB" id="A0A8S9R4M4"/>
<protein>
    <recommendedName>
        <fullName evidence="3">Protein BPS1, chloroplastic</fullName>
    </recommendedName>
</protein>
<comment type="caution">
    <text evidence="1">The sequence shown here is derived from an EMBL/GenBank/DDBJ whole genome shotgun (WGS) entry which is preliminary data.</text>
</comment>
<organism evidence="1 2">
    <name type="scientific">Brassica cretica</name>
    <name type="common">Mustard</name>
    <dbReference type="NCBI Taxonomy" id="69181"/>
    <lineage>
        <taxon>Eukaryota</taxon>
        <taxon>Viridiplantae</taxon>
        <taxon>Streptophyta</taxon>
        <taxon>Embryophyta</taxon>
        <taxon>Tracheophyta</taxon>
        <taxon>Spermatophyta</taxon>
        <taxon>Magnoliopsida</taxon>
        <taxon>eudicotyledons</taxon>
        <taxon>Gunneridae</taxon>
        <taxon>Pentapetalae</taxon>
        <taxon>rosids</taxon>
        <taxon>malvids</taxon>
        <taxon>Brassicales</taxon>
        <taxon>Brassicaceae</taxon>
        <taxon>Brassiceae</taxon>
        <taxon>Brassica</taxon>
    </lineage>
</organism>
<evidence type="ECO:0008006" key="3">
    <source>
        <dbReference type="Google" id="ProtNLM"/>
    </source>
</evidence>
<dbReference type="Gene3D" id="3.30.200.20">
    <property type="entry name" value="Phosphorylase Kinase, domain 1"/>
    <property type="match status" value="1"/>
</dbReference>
<gene>
    <name evidence="1" type="ORF">F2Q69_00010803</name>
</gene>
<dbReference type="SUPFAM" id="SSF56112">
    <property type="entry name" value="Protein kinase-like (PK-like)"/>
    <property type="match status" value="1"/>
</dbReference>
<accession>A0A8S9R4M4</accession>